<accession>A0A078A7F0</accession>
<gene>
    <name evidence="1" type="primary">Contig3263.g3487</name>
    <name evidence="1" type="ORF">STYLEM_6433</name>
</gene>
<evidence type="ECO:0000313" key="2">
    <source>
        <dbReference type="Proteomes" id="UP000039865"/>
    </source>
</evidence>
<proteinExistence type="predicted"/>
<protein>
    <submittedName>
        <fullName evidence="1">Uncharacterized protein</fullName>
    </submittedName>
</protein>
<organism evidence="1 2">
    <name type="scientific">Stylonychia lemnae</name>
    <name type="common">Ciliate</name>
    <dbReference type="NCBI Taxonomy" id="5949"/>
    <lineage>
        <taxon>Eukaryota</taxon>
        <taxon>Sar</taxon>
        <taxon>Alveolata</taxon>
        <taxon>Ciliophora</taxon>
        <taxon>Intramacronucleata</taxon>
        <taxon>Spirotrichea</taxon>
        <taxon>Stichotrichia</taxon>
        <taxon>Sporadotrichida</taxon>
        <taxon>Oxytrichidae</taxon>
        <taxon>Stylonychinae</taxon>
        <taxon>Stylonychia</taxon>
    </lineage>
</organism>
<dbReference type="AlphaFoldDB" id="A0A078A7F0"/>
<sequence>MKSFPMTANYTVNSKQQHSKTKSEFILPQTYSLGSNPLTPIRLSKYPDKFEKSTKFDLKLIQKYIEKDIERKLSTKQKQLLKQNKEFLQTINFGKKVQGAGELRLVGGQSSNVSSFNPGSALPKLSRRTQSINVFPSLMTPQANADRKKVEIQLDTPKYFDSRANSKIRVEDSPKNIKTDTSNFNFEPTQTILSNYPQNNNAQPPLQPQNTLSAFHKSASSKQLDKQLTQNQIQEFVSQQLYKKDMNLGQKNYVLQRIQNFVEGESTKQIQLKNQSRVQTMEEQTRKEILSKRFSQKIDDDDEELIRVIKKHMPPGHNEKQRDKYLLTQKEFDFHKYQVVSPFHKPKTLRARRNLSRQIQTLESDNLSRGTSPSKKSIIPETRNKVDQILKDCNKIHNQLADFCKFKGRKMQKQMKNFEQSNKMILNQINTTKDMMFLEMCKFQRQQKEYVDPIEENQKKEWRKMIGDIDKQVQQKEEHKYEFKDDWKYYSLLLMGKKQSTIDFEKELFADDVLEQFESFQKD</sequence>
<reference evidence="1 2" key="1">
    <citation type="submission" date="2014-06" db="EMBL/GenBank/DDBJ databases">
        <authorList>
            <person name="Swart Estienne"/>
        </authorList>
    </citation>
    <scope>NUCLEOTIDE SEQUENCE [LARGE SCALE GENOMIC DNA]</scope>
    <source>
        <strain evidence="1 2">130c</strain>
    </source>
</reference>
<dbReference type="InParanoid" id="A0A078A7F0"/>
<dbReference type="EMBL" id="CCKQ01006184">
    <property type="protein sequence ID" value="CDW77472.1"/>
    <property type="molecule type" value="Genomic_DNA"/>
</dbReference>
<dbReference type="Proteomes" id="UP000039865">
    <property type="component" value="Unassembled WGS sequence"/>
</dbReference>
<keyword evidence="2" id="KW-1185">Reference proteome</keyword>
<evidence type="ECO:0000313" key="1">
    <source>
        <dbReference type="EMBL" id="CDW77472.1"/>
    </source>
</evidence>
<name>A0A078A7F0_STYLE</name>